<accession>A0AAE3EHV6</accession>
<feature type="domain" description="HipA N-terminal subdomain 1" evidence="1">
    <location>
        <begin position="7"/>
        <end position="102"/>
    </location>
</feature>
<evidence type="ECO:0000313" key="2">
    <source>
        <dbReference type="EMBL" id="MCD1654093.1"/>
    </source>
</evidence>
<gene>
    <name evidence="2" type="ORF">K7J14_05185</name>
</gene>
<dbReference type="InterPro" id="IPR017508">
    <property type="entry name" value="HipA_N1"/>
</dbReference>
<dbReference type="GO" id="GO:0004674">
    <property type="term" value="F:protein serine/threonine kinase activity"/>
    <property type="evidence" value="ECO:0007669"/>
    <property type="project" value="TreeGrafter"/>
</dbReference>
<dbReference type="NCBIfam" id="TIGR03071">
    <property type="entry name" value="couple_hipA"/>
    <property type="match status" value="1"/>
</dbReference>
<organism evidence="2 3">
    <name type="scientific">Teretinema zuelzerae</name>
    <dbReference type="NCBI Taxonomy" id="156"/>
    <lineage>
        <taxon>Bacteria</taxon>
        <taxon>Pseudomonadati</taxon>
        <taxon>Spirochaetota</taxon>
        <taxon>Spirochaetia</taxon>
        <taxon>Spirochaetales</taxon>
        <taxon>Treponemataceae</taxon>
        <taxon>Teretinema</taxon>
    </lineage>
</organism>
<dbReference type="EMBL" id="JAINWA010000001">
    <property type="protein sequence ID" value="MCD1654093.1"/>
    <property type="molecule type" value="Genomic_DNA"/>
</dbReference>
<comment type="caution">
    <text evidence="2">The sequence shown here is derived from an EMBL/GenBank/DDBJ whole genome shotgun (WGS) entry which is preliminary data.</text>
</comment>
<dbReference type="InterPro" id="IPR052028">
    <property type="entry name" value="HipA_Ser/Thr_kinase"/>
</dbReference>
<keyword evidence="3" id="KW-1185">Reference proteome</keyword>
<evidence type="ECO:0000313" key="3">
    <source>
        <dbReference type="Proteomes" id="UP001198163"/>
    </source>
</evidence>
<sequence length="108" mass="12077">MNRRGIIWRENKPAATITETDEGYEFAYLDSWLADPAARPISLTLPLSAEPVISKTFIPFLDGLIPEGWLLDISVHNWKLDPRDRMGLLLAVCRDCIGNISVTPGDPQ</sequence>
<dbReference type="RefSeq" id="WP_230753965.1">
    <property type="nucleotide sequence ID" value="NZ_JAINWA010000001.1"/>
</dbReference>
<proteinExistence type="predicted"/>
<name>A0AAE3EHV6_9SPIR</name>
<dbReference type="AlphaFoldDB" id="A0AAE3EHV6"/>
<dbReference type="Pfam" id="PF13657">
    <property type="entry name" value="Couple_hipA"/>
    <property type="match status" value="1"/>
</dbReference>
<reference evidence="2" key="1">
    <citation type="submission" date="2021-08" db="EMBL/GenBank/DDBJ databases">
        <title>Comparative analyses of Brucepasteria parasyntrophica and Teretinema zuelzerae.</title>
        <authorList>
            <person name="Song Y."/>
            <person name="Brune A."/>
        </authorList>
    </citation>
    <scope>NUCLEOTIDE SEQUENCE</scope>
    <source>
        <strain evidence="2">DSM 1903</strain>
    </source>
</reference>
<evidence type="ECO:0000259" key="1">
    <source>
        <dbReference type="Pfam" id="PF13657"/>
    </source>
</evidence>
<dbReference type="PANTHER" id="PTHR37419">
    <property type="entry name" value="SERINE/THREONINE-PROTEIN KINASE TOXIN HIPA"/>
    <property type="match status" value="1"/>
</dbReference>
<protein>
    <submittedName>
        <fullName evidence="2">HipA N-terminal domain-containing protein</fullName>
    </submittedName>
</protein>
<dbReference type="GO" id="GO:0005829">
    <property type="term" value="C:cytosol"/>
    <property type="evidence" value="ECO:0007669"/>
    <property type="project" value="TreeGrafter"/>
</dbReference>
<dbReference type="PANTHER" id="PTHR37419:SF6">
    <property type="entry name" value="KINASE HI_0665-RELATED"/>
    <property type="match status" value="1"/>
</dbReference>
<dbReference type="Proteomes" id="UP001198163">
    <property type="component" value="Unassembled WGS sequence"/>
</dbReference>